<dbReference type="GO" id="GO:0022857">
    <property type="term" value="F:transmembrane transporter activity"/>
    <property type="evidence" value="ECO:0007669"/>
    <property type="project" value="InterPro"/>
</dbReference>
<dbReference type="InterPro" id="IPR020846">
    <property type="entry name" value="MFS_dom"/>
</dbReference>
<feature type="transmembrane region" description="Helical" evidence="5">
    <location>
        <begin position="205"/>
        <end position="223"/>
    </location>
</feature>
<feature type="non-terminal residue" evidence="7">
    <location>
        <position position="251"/>
    </location>
</feature>
<evidence type="ECO:0000256" key="4">
    <source>
        <dbReference type="ARBA" id="ARBA00023136"/>
    </source>
</evidence>
<dbReference type="SUPFAM" id="SSF103473">
    <property type="entry name" value="MFS general substrate transporter"/>
    <property type="match status" value="1"/>
</dbReference>
<feature type="transmembrane region" description="Helical" evidence="5">
    <location>
        <begin position="98"/>
        <end position="119"/>
    </location>
</feature>
<feature type="transmembrane region" description="Helical" evidence="5">
    <location>
        <begin position="12"/>
        <end position="39"/>
    </location>
</feature>
<feature type="transmembrane region" description="Helical" evidence="5">
    <location>
        <begin position="70"/>
        <end position="92"/>
    </location>
</feature>
<dbReference type="Gene3D" id="1.20.1250.20">
    <property type="entry name" value="MFS general substrate transporter like domains"/>
    <property type="match status" value="2"/>
</dbReference>
<dbReference type="AlphaFoldDB" id="A0A6J4J859"/>
<feature type="transmembrane region" description="Helical" evidence="5">
    <location>
        <begin position="140"/>
        <end position="161"/>
    </location>
</feature>
<gene>
    <name evidence="7" type="ORF">AVDCRST_MAG41-2875</name>
</gene>
<evidence type="ECO:0000256" key="5">
    <source>
        <dbReference type="SAM" id="Phobius"/>
    </source>
</evidence>
<organism evidence="7">
    <name type="scientific">uncultured Mycobacteriales bacterium</name>
    <dbReference type="NCBI Taxonomy" id="581187"/>
    <lineage>
        <taxon>Bacteria</taxon>
        <taxon>Bacillati</taxon>
        <taxon>Actinomycetota</taxon>
        <taxon>Actinomycetes</taxon>
        <taxon>Mycobacteriales</taxon>
        <taxon>environmental samples</taxon>
    </lineage>
</organism>
<evidence type="ECO:0000256" key="3">
    <source>
        <dbReference type="ARBA" id="ARBA00022989"/>
    </source>
</evidence>
<keyword evidence="4 5" id="KW-0472">Membrane</keyword>
<dbReference type="PROSITE" id="PS50850">
    <property type="entry name" value="MFS"/>
    <property type="match status" value="1"/>
</dbReference>
<accession>A0A6J4J859</accession>
<feature type="transmembrane region" description="Helical" evidence="5">
    <location>
        <begin position="229"/>
        <end position="248"/>
    </location>
</feature>
<keyword evidence="3 5" id="KW-1133">Transmembrane helix</keyword>
<dbReference type="Pfam" id="PF07690">
    <property type="entry name" value="MFS_1"/>
    <property type="match status" value="1"/>
</dbReference>
<proteinExistence type="predicted"/>
<dbReference type="EMBL" id="CADCTP010000263">
    <property type="protein sequence ID" value="CAA9270517.1"/>
    <property type="molecule type" value="Genomic_DNA"/>
</dbReference>
<evidence type="ECO:0000256" key="1">
    <source>
        <dbReference type="ARBA" id="ARBA00004651"/>
    </source>
</evidence>
<feature type="transmembrane region" description="Helical" evidence="5">
    <location>
        <begin position="173"/>
        <end position="193"/>
    </location>
</feature>
<comment type="subcellular location">
    <subcellularLocation>
        <location evidence="1">Cell membrane</location>
        <topology evidence="1">Multi-pass membrane protein</topology>
    </subcellularLocation>
</comment>
<feature type="domain" description="Major facilitator superfamily (MFS) profile" evidence="6">
    <location>
        <begin position="1"/>
        <end position="251"/>
    </location>
</feature>
<dbReference type="InterPro" id="IPR036259">
    <property type="entry name" value="MFS_trans_sf"/>
</dbReference>
<evidence type="ECO:0000259" key="6">
    <source>
        <dbReference type="PROSITE" id="PS50850"/>
    </source>
</evidence>
<dbReference type="GO" id="GO:0005886">
    <property type="term" value="C:plasma membrane"/>
    <property type="evidence" value="ECO:0007669"/>
    <property type="project" value="UniProtKB-SubCell"/>
</dbReference>
<keyword evidence="2 5" id="KW-0812">Transmembrane</keyword>
<protein>
    <submittedName>
        <fullName evidence="7">Uncharacterized MFS-type transporter</fullName>
    </submittedName>
</protein>
<dbReference type="PANTHER" id="PTHR42718:SF42">
    <property type="entry name" value="EXPORT PROTEIN"/>
    <property type="match status" value="1"/>
</dbReference>
<dbReference type="PANTHER" id="PTHR42718">
    <property type="entry name" value="MAJOR FACILITATOR SUPERFAMILY MULTIDRUG TRANSPORTER MFSC"/>
    <property type="match status" value="1"/>
</dbReference>
<evidence type="ECO:0000256" key="2">
    <source>
        <dbReference type="ARBA" id="ARBA00022692"/>
    </source>
</evidence>
<dbReference type="InterPro" id="IPR011701">
    <property type="entry name" value="MFS"/>
</dbReference>
<sequence length="251" mass="26170">MDAFPPERRTFAVSVWAGVSGAGAMLGVVLSGALLEFFWWGSVQVAYGMGAGVVVLAAAVLVPPSRNPALVVDPVGGMYAFVGLTGVVLGVIEGPERGWTSPLTVCALVLGVVGLIAFVRHEARVPEPMLDVRLFRSRGLSAGSIVIFLQFFAAFGFFFLAPQFLQFVQGYDALGAALRLLPLTLGIAPASVLGPRLLARFGSRVVGAYGMGQMAAAFVLFALLADGPYWQFAVTLVVFGAGFGLAVTPGT</sequence>
<feature type="transmembrane region" description="Helical" evidence="5">
    <location>
        <begin position="45"/>
        <end position="63"/>
    </location>
</feature>
<evidence type="ECO:0000313" key="7">
    <source>
        <dbReference type="EMBL" id="CAA9270517.1"/>
    </source>
</evidence>
<reference evidence="7" key="1">
    <citation type="submission" date="2020-02" db="EMBL/GenBank/DDBJ databases">
        <authorList>
            <person name="Meier V. D."/>
        </authorList>
    </citation>
    <scope>NUCLEOTIDE SEQUENCE</scope>
    <source>
        <strain evidence="7">AVDCRST_MAG41</strain>
    </source>
</reference>
<name>A0A6J4J859_9ACTN</name>